<dbReference type="EMBL" id="FOYS01000006">
    <property type="protein sequence ID" value="SFR66941.1"/>
    <property type="molecule type" value="Genomic_DNA"/>
</dbReference>
<proteinExistence type="predicted"/>
<dbReference type="Pfam" id="PF00884">
    <property type="entry name" value="Sulfatase"/>
    <property type="match status" value="1"/>
</dbReference>
<accession>A0A1I6IJT0</accession>
<dbReference type="InterPro" id="IPR052701">
    <property type="entry name" value="GAG_Ulvan_Degrading_Sulfatases"/>
</dbReference>
<dbReference type="PANTHER" id="PTHR43751:SF3">
    <property type="entry name" value="SULFATASE N-TERMINAL DOMAIN-CONTAINING PROTEIN"/>
    <property type="match status" value="1"/>
</dbReference>
<sequence>MVENVLLVTIDSLRYDTWQTMKPSLSAAPRLESRGIDFSRAFATGPGTTTSFPGMLTGTLPLSYGGLGPLDDARPRVAVELGDRGLATGGFHSNPFLSSHFHYDVGFEAFEDYQNPLMGVATKIFPRGIEINNPKIQRLDDLVNFTGLLKSGYRAVSGKSRPYVSAEVITDDTIAWLSETRTPFFGWAHYMDVHHPCFPPRADRAAFGVEHVDNATVSEWYSSLIRNPDALSEDDIDDMLALYRAAIRYVDRQVERLLDALERNGLLEDTLVVLTSDHGELFGEYGKYGKPERMYDELLHVPLVVLNAPESVADAADELVSLLDLPPLFHEALGLDVPESYEGRAPGVGSRAYVVAEHEVGGNPIVGVRSDDWLYEADEIAGERRLFEVDSMRRVDPSSVTDRAVARLEDAAEARLRSHKLDVGESVDEELTADVEARLEDLGYR</sequence>
<feature type="domain" description="Sulfatase N-terminal" evidence="1">
    <location>
        <begin position="4"/>
        <end position="334"/>
    </location>
</feature>
<evidence type="ECO:0000313" key="2">
    <source>
        <dbReference type="EMBL" id="SFR66941.1"/>
    </source>
</evidence>
<dbReference type="Gene3D" id="3.40.720.10">
    <property type="entry name" value="Alkaline Phosphatase, subunit A"/>
    <property type="match status" value="1"/>
</dbReference>
<evidence type="ECO:0000259" key="1">
    <source>
        <dbReference type="Pfam" id="PF00884"/>
    </source>
</evidence>
<dbReference type="SUPFAM" id="SSF53649">
    <property type="entry name" value="Alkaline phosphatase-like"/>
    <property type="match status" value="1"/>
</dbReference>
<keyword evidence="3" id="KW-1185">Reference proteome</keyword>
<name>A0A1I6IJT0_9EURY</name>
<dbReference type="InterPro" id="IPR017850">
    <property type="entry name" value="Alkaline_phosphatase_core_sf"/>
</dbReference>
<dbReference type="CDD" id="cd16148">
    <property type="entry name" value="sulfatase_like"/>
    <property type="match status" value="1"/>
</dbReference>
<dbReference type="InterPro" id="IPR000917">
    <property type="entry name" value="Sulfatase_N"/>
</dbReference>
<dbReference type="PANTHER" id="PTHR43751">
    <property type="entry name" value="SULFATASE"/>
    <property type="match status" value="1"/>
</dbReference>
<organism evidence="2 3">
    <name type="scientific">Halogeometricum limi</name>
    <dbReference type="NCBI Taxonomy" id="555875"/>
    <lineage>
        <taxon>Archaea</taxon>
        <taxon>Methanobacteriati</taxon>
        <taxon>Methanobacteriota</taxon>
        <taxon>Stenosarchaea group</taxon>
        <taxon>Halobacteria</taxon>
        <taxon>Halobacteriales</taxon>
        <taxon>Haloferacaceae</taxon>
        <taxon>Halogeometricum</taxon>
    </lineage>
</organism>
<dbReference type="OrthoDB" id="3164at2157"/>
<reference evidence="3" key="1">
    <citation type="submission" date="2016-10" db="EMBL/GenBank/DDBJ databases">
        <authorList>
            <person name="Varghese N."/>
            <person name="Submissions S."/>
        </authorList>
    </citation>
    <scope>NUCLEOTIDE SEQUENCE [LARGE SCALE GENOMIC DNA]</scope>
    <source>
        <strain evidence="3">CGMCC 1.8711</strain>
    </source>
</reference>
<dbReference type="Proteomes" id="UP000243250">
    <property type="component" value="Unassembled WGS sequence"/>
</dbReference>
<gene>
    <name evidence="2" type="ORF">SAMN04488124_3303</name>
</gene>
<dbReference type="RefSeq" id="WP_089882955.1">
    <property type="nucleotide sequence ID" value="NZ_FOYS01000006.1"/>
</dbReference>
<dbReference type="STRING" id="555875.SAMN04488124_3303"/>
<evidence type="ECO:0000313" key="3">
    <source>
        <dbReference type="Proteomes" id="UP000243250"/>
    </source>
</evidence>
<dbReference type="AlphaFoldDB" id="A0A1I6IJT0"/>
<protein>
    <submittedName>
        <fullName evidence="2">Arylsulfatase A</fullName>
    </submittedName>
</protein>